<evidence type="ECO:0008006" key="3">
    <source>
        <dbReference type="Google" id="ProtNLM"/>
    </source>
</evidence>
<gene>
    <name evidence="1" type="ORF">ARC23_06960</name>
</gene>
<dbReference type="EMBL" id="LLXV01000019">
    <property type="protein sequence ID" value="KRG51932.1"/>
    <property type="molecule type" value="Genomic_DNA"/>
</dbReference>
<evidence type="ECO:0000313" key="1">
    <source>
        <dbReference type="EMBL" id="KRG51932.1"/>
    </source>
</evidence>
<name>A0A0R0B3T5_9GAMM</name>
<reference evidence="1 2" key="1">
    <citation type="journal article" date="2016" name="Front. Microbiol.">
        <title>Genome Sequence of Type Strains of Genus Stenotrophomonas.</title>
        <authorList>
            <person name="Patil P.P."/>
            <person name="Midha S."/>
            <person name="Kumar S."/>
            <person name="Patil P.B."/>
        </authorList>
    </citation>
    <scope>NUCLEOTIDE SEQUENCE [LARGE SCALE GENOMIC DNA]</scope>
    <source>
        <strain evidence="1 2">LMG 978</strain>
    </source>
</reference>
<keyword evidence="2" id="KW-1185">Reference proteome</keyword>
<dbReference type="OrthoDB" id="6049227at2"/>
<comment type="caution">
    <text evidence="1">The sequence shown here is derived from an EMBL/GenBank/DDBJ whole genome shotgun (WGS) entry which is preliminary data.</text>
</comment>
<protein>
    <recommendedName>
        <fullName evidence="3">DUF4124 domain-containing protein</fullName>
    </recommendedName>
</protein>
<dbReference type="Proteomes" id="UP000051757">
    <property type="component" value="Unassembled WGS sequence"/>
</dbReference>
<evidence type="ECO:0000313" key="2">
    <source>
        <dbReference type="Proteomes" id="UP000051757"/>
    </source>
</evidence>
<sequence length="128" mass="14436">MTATRWFLMLYLLLPGVVEAQARVYKCVDGPHPVYQQTPCPGRAAWRWEIPAEQSLPRGAVAPAITPVKPSHRQRRAARAQGALITISADAAACDRARRQREQALLKRRRLDFVQRRQLDDAVHAACQ</sequence>
<accession>A0A0R0B3T5</accession>
<organism evidence="1 2">
    <name type="scientific">Stenotrophomonas beteli</name>
    <dbReference type="NCBI Taxonomy" id="3384461"/>
    <lineage>
        <taxon>Bacteria</taxon>
        <taxon>Pseudomonadati</taxon>
        <taxon>Pseudomonadota</taxon>
        <taxon>Gammaproteobacteria</taxon>
        <taxon>Lysobacterales</taxon>
        <taxon>Lysobacteraceae</taxon>
        <taxon>Stenotrophomonas</taxon>
        <taxon>Stenotrophomonas maltophilia group</taxon>
    </lineage>
</organism>
<proteinExistence type="predicted"/>
<dbReference type="AlphaFoldDB" id="A0A0R0B3T5"/>